<dbReference type="InterPro" id="IPR002347">
    <property type="entry name" value="SDR_fam"/>
</dbReference>
<dbReference type="GeneID" id="25289993"/>
<keyword evidence="6" id="KW-1185">Reference proteome</keyword>
<dbReference type="Proteomes" id="UP000053617">
    <property type="component" value="Unassembled WGS sequence"/>
</dbReference>
<accession>A0A0D2IN65</accession>
<organism evidence="5 6">
    <name type="scientific">Rhinocladiella mackenziei CBS 650.93</name>
    <dbReference type="NCBI Taxonomy" id="1442369"/>
    <lineage>
        <taxon>Eukaryota</taxon>
        <taxon>Fungi</taxon>
        <taxon>Dikarya</taxon>
        <taxon>Ascomycota</taxon>
        <taxon>Pezizomycotina</taxon>
        <taxon>Eurotiomycetes</taxon>
        <taxon>Chaetothyriomycetidae</taxon>
        <taxon>Chaetothyriales</taxon>
        <taxon>Herpotrichiellaceae</taxon>
        <taxon>Rhinocladiella</taxon>
    </lineage>
</organism>
<evidence type="ECO:0000256" key="2">
    <source>
        <dbReference type="ARBA" id="ARBA00022857"/>
    </source>
</evidence>
<dbReference type="PROSITE" id="PS00061">
    <property type="entry name" value="ADH_SHORT"/>
    <property type="match status" value="1"/>
</dbReference>
<evidence type="ECO:0000313" key="5">
    <source>
        <dbReference type="EMBL" id="KIX07269.1"/>
    </source>
</evidence>
<dbReference type="Pfam" id="PF00106">
    <property type="entry name" value="adh_short"/>
    <property type="match status" value="1"/>
</dbReference>
<dbReference type="InterPro" id="IPR036291">
    <property type="entry name" value="NAD(P)-bd_dom_sf"/>
</dbReference>
<dbReference type="EMBL" id="KN847476">
    <property type="protein sequence ID" value="KIX07269.1"/>
    <property type="molecule type" value="Genomic_DNA"/>
</dbReference>
<dbReference type="PANTHER" id="PTHR43180:SF33">
    <property type="entry name" value="15-HYDROXYPROSTAGLANDIN DEHYDROGENASE [NAD(+)]-LIKE"/>
    <property type="match status" value="1"/>
</dbReference>
<dbReference type="AlphaFoldDB" id="A0A0D2IN65"/>
<evidence type="ECO:0008006" key="7">
    <source>
        <dbReference type="Google" id="ProtNLM"/>
    </source>
</evidence>
<proteinExistence type="inferred from homology"/>
<dbReference type="STRING" id="1442369.A0A0D2IN65"/>
<dbReference type="SUPFAM" id="SSF51735">
    <property type="entry name" value="NAD(P)-binding Rossmann-fold domains"/>
    <property type="match status" value="1"/>
</dbReference>
<evidence type="ECO:0000256" key="3">
    <source>
        <dbReference type="ARBA" id="ARBA00023002"/>
    </source>
</evidence>
<reference evidence="5 6" key="1">
    <citation type="submission" date="2015-01" db="EMBL/GenBank/DDBJ databases">
        <title>The Genome Sequence of Rhinocladiella mackenzie CBS 650.93.</title>
        <authorList>
            <consortium name="The Broad Institute Genomics Platform"/>
            <person name="Cuomo C."/>
            <person name="de Hoog S."/>
            <person name="Gorbushina A."/>
            <person name="Stielow B."/>
            <person name="Teixiera M."/>
            <person name="Abouelleil A."/>
            <person name="Chapman S.B."/>
            <person name="Priest M."/>
            <person name="Young S.K."/>
            <person name="Wortman J."/>
            <person name="Nusbaum C."/>
            <person name="Birren B."/>
        </authorList>
    </citation>
    <scope>NUCLEOTIDE SEQUENCE [LARGE SCALE GENOMIC DNA]</scope>
    <source>
        <strain evidence="5 6">CBS 650.93</strain>
    </source>
</reference>
<dbReference type="InterPro" id="IPR020904">
    <property type="entry name" value="Sc_DH/Rdtase_CS"/>
</dbReference>
<gene>
    <name evidence="5" type="ORF">Z518_01922</name>
</gene>
<dbReference type="RefSeq" id="XP_013274405.1">
    <property type="nucleotide sequence ID" value="XM_013418951.1"/>
</dbReference>
<dbReference type="Gene3D" id="3.40.50.720">
    <property type="entry name" value="NAD(P)-binding Rossmann-like Domain"/>
    <property type="match status" value="1"/>
</dbReference>
<comment type="similarity">
    <text evidence="1 4">Belongs to the short-chain dehydrogenases/reductases (SDR) family.</text>
</comment>
<sequence>MVKTAIVTGGATGIGLGIVRHLLKKDWRVIIASSQYKNWENTSSTLDASRTTFFQTDVTSWDSNLELFRSAHKWSGGRIDLFVANAGISDLDSLMGQTDLDKDPEQPNMRPTDVNLTSVMWQLKLFIHYSRKTQRDTGTDESRFNPKMIITGSLASIYAFAPCVQYAASKHGLVGLVRSIGPQLLRTDNIALNMTCPSFIPTPLSPKGLKEVWPQHWITKVDIVCRAVDELSDEKGRVVQDGKSDGTDGQIKAGEVVECALDNLWYRESTQYPDESEKFLIEDANKMDGLWAQALAGKFAHLVKTGP</sequence>
<name>A0A0D2IN65_9EURO</name>
<evidence type="ECO:0000313" key="6">
    <source>
        <dbReference type="Proteomes" id="UP000053617"/>
    </source>
</evidence>
<keyword evidence="3" id="KW-0560">Oxidoreductase</keyword>
<dbReference type="PRINTS" id="PR00081">
    <property type="entry name" value="GDHRDH"/>
</dbReference>
<dbReference type="GO" id="GO:0016491">
    <property type="term" value="F:oxidoreductase activity"/>
    <property type="evidence" value="ECO:0007669"/>
    <property type="project" value="UniProtKB-KW"/>
</dbReference>
<evidence type="ECO:0000256" key="1">
    <source>
        <dbReference type="ARBA" id="ARBA00006484"/>
    </source>
</evidence>
<protein>
    <recommendedName>
        <fullName evidence="7">NAD(P)-binding protein</fullName>
    </recommendedName>
</protein>
<dbReference type="HOGENOM" id="CLU_010194_13_0_1"/>
<evidence type="ECO:0000256" key="4">
    <source>
        <dbReference type="RuleBase" id="RU000363"/>
    </source>
</evidence>
<keyword evidence="2" id="KW-0521">NADP</keyword>
<dbReference type="OrthoDB" id="5371740at2759"/>
<dbReference type="PRINTS" id="PR00080">
    <property type="entry name" value="SDRFAMILY"/>
</dbReference>
<dbReference type="VEuPathDB" id="FungiDB:Z518_01922"/>
<dbReference type="PANTHER" id="PTHR43180">
    <property type="entry name" value="3-OXOACYL-(ACYL-CARRIER-PROTEIN) REDUCTASE (AFU_ORTHOLOGUE AFUA_6G11210)"/>
    <property type="match status" value="1"/>
</dbReference>